<sequence length="448" mass="49247">MNYLSECILFDMNFKRRTGNLCLVYFDEALFGYGIDLSIQGTEIEPEFEGTITNVTFPAGREAVLTCSVKNLDKYKVGWLRASDQTVLALANRVVSHNPRISVVHEDMRTWRLRIRQLRESDRGCYMCQINTSPMKKQIGCIDVQVPPNIVDEESSADIAVQEGEDAILTCRATGHPPPRVTWKREDGDFMLLRKPGSRELIKVESFNGSELRLPRLERRQMGAYLCIASNDVPPAVSKRVSLSVHFAPSVRAPSQLLGAPLGSDVQLECHVEASPTPVSYWLKGGRVPQSGFIAGIGGIGNGLEVGQPRPEMLLDGPKYMITEKRNGFRGIMTLLVRSFSPSDVGTYHCVSTNSLGRAEGTLRLYEIKIHGSNGIGDSDQLNIIGGLAEATRDRGNSGSKSVIKSSTNQIITSILLVMTSLGIYFLTSTISLVVVNSVQNNDALVIR</sequence>
<dbReference type="PANTHER" id="PTHR12231:SF271">
    <property type="entry name" value="DPR-INTERACTING PROTEIN GAMMA"/>
    <property type="match status" value="1"/>
</dbReference>
<dbReference type="InterPro" id="IPR013783">
    <property type="entry name" value="Ig-like_fold"/>
</dbReference>
<evidence type="ECO:0000259" key="10">
    <source>
        <dbReference type="PROSITE" id="PS50835"/>
    </source>
</evidence>
<evidence type="ECO:0000256" key="5">
    <source>
        <dbReference type="ARBA" id="ARBA00023136"/>
    </source>
</evidence>
<protein>
    <submittedName>
        <fullName evidence="11">CSON006129 protein</fullName>
    </submittedName>
</protein>
<evidence type="ECO:0000256" key="4">
    <source>
        <dbReference type="ARBA" id="ARBA00022737"/>
    </source>
</evidence>
<dbReference type="SUPFAM" id="SSF48726">
    <property type="entry name" value="Immunoglobulin"/>
    <property type="match status" value="3"/>
</dbReference>
<feature type="domain" description="Ig-like" evidence="10">
    <location>
        <begin position="148"/>
        <end position="244"/>
    </location>
</feature>
<name>A0A336N405_CULSO</name>
<dbReference type="PANTHER" id="PTHR12231">
    <property type="entry name" value="CTX-RELATED TYPE I TRANSMEMBRANE PROTEIN"/>
    <property type="match status" value="1"/>
</dbReference>
<organism evidence="11">
    <name type="scientific">Culicoides sonorensis</name>
    <name type="common">Biting midge</name>
    <dbReference type="NCBI Taxonomy" id="179676"/>
    <lineage>
        <taxon>Eukaryota</taxon>
        <taxon>Metazoa</taxon>
        <taxon>Ecdysozoa</taxon>
        <taxon>Arthropoda</taxon>
        <taxon>Hexapoda</taxon>
        <taxon>Insecta</taxon>
        <taxon>Pterygota</taxon>
        <taxon>Neoptera</taxon>
        <taxon>Endopterygota</taxon>
        <taxon>Diptera</taxon>
        <taxon>Nematocera</taxon>
        <taxon>Chironomoidea</taxon>
        <taxon>Ceratopogonidae</taxon>
        <taxon>Ceratopogoninae</taxon>
        <taxon>Culicoides</taxon>
        <taxon>Monoculicoides</taxon>
    </lineage>
</organism>
<dbReference type="VEuPathDB" id="VectorBase:CSON006129"/>
<keyword evidence="4" id="KW-0677">Repeat</keyword>
<keyword evidence="3" id="KW-0732">Signal</keyword>
<dbReference type="GO" id="GO:0043005">
    <property type="term" value="C:neuron projection"/>
    <property type="evidence" value="ECO:0007669"/>
    <property type="project" value="TreeGrafter"/>
</dbReference>
<keyword evidence="8" id="KW-0393">Immunoglobulin domain</keyword>
<dbReference type="Gene3D" id="2.60.40.10">
    <property type="entry name" value="Immunoglobulins"/>
    <property type="match status" value="3"/>
</dbReference>
<evidence type="ECO:0000313" key="11">
    <source>
        <dbReference type="EMBL" id="SSX33218.1"/>
    </source>
</evidence>
<keyword evidence="9" id="KW-0812">Transmembrane</keyword>
<dbReference type="InterPro" id="IPR003598">
    <property type="entry name" value="Ig_sub2"/>
</dbReference>
<dbReference type="PROSITE" id="PS50835">
    <property type="entry name" value="IG_LIKE"/>
    <property type="match status" value="3"/>
</dbReference>
<keyword evidence="6" id="KW-1015">Disulfide bond</keyword>
<dbReference type="GO" id="GO:0005886">
    <property type="term" value="C:plasma membrane"/>
    <property type="evidence" value="ECO:0007669"/>
    <property type="project" value="UniProtKB-SubCell"/>
</dbReference>
<dbReference type="AlphaFoldDB" id="A0A336N405"/>
<dbReference type="Pfam" id="PF07679">
    <property type="entry name" value="I-set"/>
    <property type="match status" value="1"/>
</dbReference>
<dbReference type="InterPro" id="IPR003599">
    <property type="entry name" value="Ig_sub"/>
</dbReference>
<dbReference type="InterPro" id="IPR013098">
    <property type="entry name" value="Ig_I-set"/>
</dbReference>
<evidence type="ECO:0000256" key="7">
    <source>
        <dbReference type="ARBA" id="ARBA00023180"/>
    </source>
</evidence>
<gene>
    <name evidence="11" type="primary">CSON006129</name>
</gene>
<dbReference type="InterPro" id="IPR051170">
    <property type="entry name" value="Neural/epithelial_adhesion"/>
</dbReference>
<dbReference type="SMART" id="SM00408">
    <property type="entry name" value="IGc2"/>
    <property type="match status" value="3"/>
</dbReference>
<evidence type="ECO:0000256" key="8">
    <source>
        <dbReference type="ARBA" id="ARBA00023319"/>
    </source>
</evidence>
<feature type="transmembrane region" description="Helical" evidence="9">
    <location>
        <begin position="411"/>
        <end position="436"/>
    </location>
</feature>
<dbReference type="FunFam" id="2.60.40.10:FF:000328">
    <property type="entry name" value="CLUMA_CG000981, isoform A"/>
    <property type="match status" value="1"/>
</dbReference>
<evidence type="ECO:0000256" key="6">
    <source>
        <dbReference type="ARBA" id="ARBA00023157"/>
    </source>
</evidence>
<accession>A0A336N405</accession>
<dbReference type="EMBL" id="UFQT01002324">
    <property type="protein sequence ID" value="SSX33218.1"/>
    <property type="molecule type" value="Genomic_DNA"/>
</dbReference>
<comment type="subcellular location">
    <subcellularLocation>
        <location evidence="1">Cell membrane</location>
    </subcellularLocation>
</comment>
<dbReference type="SMART" id="SM00409">
    <property type="entry name" value="IG"/>
    <property type="match status" value="3"/>
</dbReference>
<feature type="domain" description="Ig-like" evidence="10">
    <location>
        <begin position="249"/>
        <end position="364"/>
    </location>
</feature>
<proteinExistence type="predicted"/>
<evidence type="ECO:0000256" key="3">
    <source>
        <dbReference type="ARBA" id="ARBA00022729"/>
    </source>
</evidence>
<evidence type="ECO:0000256" key="1">
    <source>
        <dbReference type="ARBA" id="ARBA00004236"/>
    </source>
</evidence>
<keyword evidence="9" id="KW-1133">Transmembrane helix</keyword>
<keyword evidence="2" id="KW-1003">Cell membrane</keyword>
<evidence type="ECO:0000256" key="2">
    <source>
        <dbReference type="ARBA" id="ARBA00022475"/>
    </source>
</evidence>
<evidence type="ECO:0000256" key="9">
    <source>
        <dbReference type="SAM" id="Phobius"/>
    </source>
</evidence>
<dbReference type="Pfam" id="PF13927">
    <property type="entry name" value="Ig_3"/>
    <property type="match status" value="2"/>
</dbReference>
<dbReference type="OMA" id="RKYKVGW"/>
<dbReference type="InterPro" id="IPR007110">
    <property type="entry name" value="Ig-like_dom"/>
</dbReference>
<keyword evidence="7" id="KW-0325">Glycoprotein</keyword>
<keyword evidence="5 9" id="KW-0472">Membrane</keyword>
<reference evidence="11" key="1">
    <citation type="submission" date="2018-07" db="EMBL/GenBank/DDBJ databases">
        <authorList>
            <person name="Quirk P.G."/>
            <person name="Krulwich T.A."/>
        </authorList>
    </citation>
    <scope>NUCLEOTIDE SEQUENCE</scope>
</reference>
<feature type="domain" description="Ig-like" evidence="10">
    <location>
        <begin position="46"/>
        <end position="140"/>
    </location>
</feature>
<dbReference type="InterPro" id="IPR036179">
    <property type="entry name" value="Ig-like_dom_sf"/>
</dbReference>